<evidence type="ECO:0008006" key="2">
    <source>
        <dbReference type="Google" id="ProtNLM"/>
    </source>
</evidence>
<name>A0A6C0LKM2_9ZZZZ</name>
<reference evidence="1" key="1">
    <citation type="journal article" date="2020" name="Nature">
        <title>Giant virus diversity and host interactions through global metagenomics.</title>
        <authorList>
            <person name="Schulz F."/>
            <person name="Roux S."/>
            <person name="Paez-Espino D."/>
            <person name="Jungbluth S."/>
            <person name="Walsh D.A."/>
            <person name="Denef V.J."/>
            <person name="McMahon K.D."/>
            <person name="Konstantinidis K.T."/>
            <person name="Eloe-Fadrosh E.A."/>
            <person name="Kyrpides N.C."/>
            <person name="Woyke T."/>
        </authorList>
    </citation>
    <scope>NUCLEOTIDE SEQUENCE</scope>
    <source>
        <strain evidence="1">GVMAG-M-3300027833-19</strain>
    </source>
</reference>
<organism evidence="1">
    <name type="scientific">viral metagenome</name>
    <dbReference type="NCBI Taxonomy" id="1070528"/>
    <lineage>
        <taxon>unclassified sequences</taxon>
        <taxon>metagenomes</taxon>
        <taxon>organismal metagenomes</taxon>
    </lineage>
</organism>
<protein>
    <recommendedName>
        <fullName evidence="2">C2H2-type domain-containing protein</fullName>
    </recommendedName>
</protein>
<dbReference type="AlphaFoldDB" id="A0A6C0LKM2"/>
<evidence type="ECO:0000313" key="1">
    <source>
        <dbReference type="EMBL" id="QHU30535.1"/>
    </source>
</evidence>
<sequence>MVEVYEKPKDKFFCTICGKEFNCSVLEHLMSHKNPHKKTLPLLYS</sequence>
<accession>A0A6C0LKM2</accession>
<dbReference type="EMBL" id="MN740509">
    <property type="protein sequence ID" value="QHU30535.1"/>
    <property type="molecule type" value="Genomic_DNA"/>
</dbReference>
<proteinExistence type="predicted"/>